<keyword evidence="4" id="KW-1015">Disulfide bond</keyword>
<dbReference type="PANTHER" id="PTHR24276:SF98">
    <property type="entry name" value="FI18310P1-RELATED"/>
    <property type="match status" value="1"/>
</dbReference>
<evidence type="ECO:0000313" key="7">
    <source>
        <dbReference type="Proteomes" id="UP000594454"/>
    </source>
</evidence>
<accession>A0A7R8YSC2</accession>
<gene>
    <name evidence="6" type="ORF">HERILL_LOCUS6604</name>
</gene>
<evidence type="ECO:0000259" key="5">
    <source>
        <dbReference type="PROSITE" id="PS50240"/>
    </source>
</evidence>
<dbReference type="InterPro" id="IPR001254">
    <property type="entry name" value="Trypsin_dom"/>
</dbReference>
<protein>
    <recommendedName>
        <fullName evidence="5">Peptidase S1 domain-containing protein</fullName>
    </recommendedName>
</protein>
<keyword evidence="7" id="KW-1185">Reference proteome</keyword>
<dbReference type="SMART" id="SM00020">
    <property type="entry name" value="Tryp_SPc"/>
    <property type="match status" value="1"/>
</dbReference>
<sequence length="259" mass="29734">MNDVERLHLNKPANLGQFPYLIALLYRNYRIKCTGVLLTQYHILTAARCVITRETDLDQSDLKYAMAGDIIHVENVANAYQELREINVILIHPEYVGSKNIRFDIAVLKVEEKFPLNKYLHYAKFGGYSPIEWWYQRELTLVGWGEFLPGGNCDHRLRYSPVQMSPKGTCSLPKGEDLFCGENKYGCNGAVGSPLMVGKEVRGLYLESRYNETLRKTFSIYLRIHHQLFWIYQALASEKFSSPKLKQSSQTNNTGVVLS</sequence>
<dbReference type="InterPro" id="IPR043504">
    <property type="entry name" value="Peptidase_S1_PA_chymotrypsin"/>
</dbReference>
<evidence type="ECO:0000256" key="4">
    <source>
        <dbReference type="ARBA" id="ARBA00023157"/>
    </source>
</evidence>
<dbReference type="GO" id="GO:0004252">
    <property type="term" value="F:serine-type endopeptidase activity"/>
    <property type="evidence" value="ECO:0007669"/>
    <property type="project" value="InterPro"/>
</dbReference>
<organism evidence="6 7">
    <name type="scientific">Hermetia illucens</name>
    <name type="common">Black soldier fly</name>
    <dbReference type="NCBI Taxonomy" id="343691"/>
    <lineage>
        <taxon>Eukaryota</taxon>
        <taxon>Metazoa</taxon>
        <taxon>Ecdysozoa</taxon>
        <taxon>Arthropoda</taxon>
        <taxon>Hexapoda</taxon>
        <taxon>Insecta</taxon>
        <taxon>Pterygota</taxon>
        <taxon>Neoptera</taxon>
        <taxon>Endopterygota</taxon>
        <taxon>Diptera</taxon>
        <taxon>Brachycera</taxon>
        <taxon>Stratiomyomorpha</taxon>
        <taxon>Stratiomyidae</taxon>
        <taxon>Hermetiinae</taxon>
        <taxon>Hermetia</taxon>
    </lineage>
</organism>
<dbReference type="OrthoDB" id="7726766at2759"/>
<evidence type="ECO:0000313" key="6">
    <source>
        <dbReference type="EMBL" id="CAD7083661.1"/>
    </source>
</evidence>
<name>A0A7R8YSC2_HERIL</name>
<dbReference type="AlphaFoldDB" id="A0A7R8YSC2"/>
<dbReference type="EMBL" id="LR899011">
    <property type="protein sequence ID" value="CAD7083661.1"/>
    <property type="molecule type" value="Genomic_DNA"/>
</dbReference>
<dbReference type="Proteomes" id="UP000594454">
    <property type="component" value="Chromosome 3"/>
</dbReference>
<keyword evidence="3" id="KW-0720">Serine protease</keyword>
<proteinExistence type="predicted"/>
<dbReference type="GO" id="GO:0006508">
    <property type="term" value="P:proteolysis"/>
    <property type="evidence" value="ECO:0007669"/>
    <property type="project" value="UniProtKB-KW"/>
</dbReference>
<dbReference type="InterPro" id="IPR050430">
    <property type="entry name" value="Peptidase_S1"/>
</dbReference>
<dbReference type="Pfam" id="PF00089">
    <property type="entry name" value="Trypsin"/>
    <property type="match status" value="1"/>
</dbReference>
<feature type="domain" description="Peptidase S1" evidence="5">
    <location>
        <begin position="1"/>
        <end position="236"/>
    </location>
</feature>
<keyword evidence="2" id="KW-0378">Hydrolase</keyword>
<dbReference type="SUPFAM" id="SSF50494">
    <property type="entry name" value="Trypsin-like serine proteases"/>
    <property type="match status" value="1"/>
</dbReference>
<dbReference type="PROSITE" id="PS50240">
    <property type="entry name" value="TRYPSIN_DOM"/>
    <property type="match status" value="1"/>
</dbReference>
<evidence type="ECO:0000256" key="3">
    <source>
        <dbReference type="ARBA" id="ARBA00022825"/>
    </source>
</evidence>
<dbReference type="Gene3D" id="2.40.10.10">
    <property type="entry name" value="Trypsin-like serine proteases"/>
    <property type="match status" value="1"/>
</dbReference>
<evidence type="ECO:0000256" key="2">
    <source>
        <dbReference type="ARBA" id="ARBA00022801"/>
    </source>
</evidence>
<evidence type="ECO:0000256" key="1">
    <source>
        <dbReference type="ARBA" id="ARBA00022670"/>
    </source>
</evidence>
<dbReference type="InParanoid" id="A0A7R8YSC2"/>
<dbReference type="InterPro" id="IPR009003">
    <property type="entry name" value="Peptidase_S1_PA"/>
</dbReference>
<keyword evidence="1" id="KW-0645">Protease</keyword>
<reference evidence="6 7" key="1">
    <citation type="submission" date="2020-11" db="EMBL/GenBank/DDBJ databases">
        <authorList>
            <person name="Wallbank WR R."/>
            <person name="Pardo Diaz C."/>
            <person name="Kozak K."/>
            <person name="Martin S."/>
            <person name="Jiggins C."/>
            <person name="Moest M."/>
            <person name="Warren A I."/>
            <person name="Generalovic N T."/>
            <person name="Byers J.R.P. K."/>
            <person name="Montejo-Kovacevich G."/>
            <person name="Yen C E."/>
        </authorList>
    </citation>
    <scope>NUCLEOTIDE SEQUENCE [LARGE SCALE GENOMIC DNA]</scope>
</reference>
<dbReference type="PANTHER" id="PTHR24276">
    <property type="entry name" value="POLYSERASE-RELATED"/>
    <property type="match status" value="1"/>
</dbReference>